<sequence>MTIKELKAALSSHSNEDLNRIIKELYKAIPKKTREEKNLDALIKSPASWDIKRKAPAQEIDTDFLYNDICTFEQDVRDGYYGSPNRYISKKKRSGWRFEVMRFLKELETLQRTGIKSPKSGMGAQKLYILLCLCERYTLLASPYPFETIKREKEDFFKFVMDLKRGVISWPEYIRDGVTILTETHHAIYMSDLSNFQYFTQTIKYPELSEMAIEYCNKKLSEDRVKPLNDKYNRDRSPDQEKNALSYIIFFCYLNLYEPDKAVESVIQNIKPTKKNDGINNILQLLREARLDDAFLKFYEAYAPMASRNIYMSNLEHYKHLKDKE</sequence>
<dbReference type="OrthoDB" id="2081419at2"/>
<name>A0A345ULN9_9BACT</name>
<evidence type="ECO:0000313" key="1">
    <source>
        <dbReference type="EMBL" id="AXJ01391.1"/>
    </source>
</evidence>
<gene>
    <name evidence="1" type="ORF">CYPRO_2142</name>
</gene>
<proteinExistence type="predicted"/>
<keyword evidence="2" id="KW-1185">Reference proteome</keyword>
<dbReference type="RefSeq" id="WP_114984586.1">
    <property type="nucleotide sequence ID" value="NZ_CP027806.1"/>
</dbReference>
<accession>A0A345ULN9</accession>
<dbReference type="Proteomes" id="UP000254808">
    <property type="component" value="Chromosome"/>
</dbReference>
<organism evidence="1 2">
    <name type="scientific">Cyclonatronum proteinivorum</name>
    <dbReference type="NCBI Taxonomy" id="1457365"/>
    <lineage>
        <taxon>Bacteria</taxon>
        <taxon>Pseudomonadati</taxon>
        <taxon>Balneolota</taxon>
        <taxon>Balneolia</taxon>
        <taxon>Balneolales</taxon>
        <taxon>Cyclonatronaceae</taxon>
        <taxon>Cyclonatronum</taxon>
    </lineage>
</organism>
<dbReference type="KEGG" id="cprv:CYPRO_2142"/>
<reference evidence="1 2" key="1">
    <citation type="submission" date="2018-03" db="EMBL/GenBank/DDBJ databases">
        <title>Phenotypic and genomic properties of Cyclonatronum proteinivorum gen. nov., sp. nov., a haloalkaliphilic bacteroidete from soda lakes possessing Na+-translocating rhodopsin.</title>
        <authorList>
            <person name="Toshchakov S.V."/>
            <person name="Korzhenkov A."/>
            <person name="Samarov N.I."/>
            <person name="Kublanov I.V."/>
            <person name="Muntyan M.S."/>
            <person name="Sorokin D.Y."/>
        </authorList>
    </citation>
    <scope>NUCLEOTIDE SEQUENCE [LARGE SCALE GENOMIC DNA]</scope>
    <source>
        <strain evidence="1 2">Omega</strain>
    </source>
</reference>
<protein>
    <submittedName>
        <fullName evidence="1">Uncharacterized protein</fullName>
    </submittedName>
</protein>
<dbReference type="EMBL" id="CP027806">
    <property type="protein sequence ID" value="AXJ01391.1"/>
    <property type="molecule type" value="Genomic_DNA"/>
</dbReference>
<dbReference type="AlphaFoldDB" id="A0A345ULN9"/>
<evidence type="ECO:0000313" key="2">
    <source>
        <dbReference type="Proteomes" id="UP000254808"/>
    </source>
</evidence>